<keyword evidence="8 13" id="KW-0862">Zinc</keyword>
<evidence type="ECO:0000256" key="6">
    <source>
        <dbReference type="ARBA" id="ARBA00022723"/>
    </source>
</evidence>
<comment type="similarity">
    <text evidence="2 13">Belongs to the class-I aminoacyl-tRNA synthetase family.</text>
</comment>
<accession>A0A4Q0I8K1</accession>
<evidence type="ECO:0000256" key="1">
    <source>
        <dbReference type="ARBA" id="ARBA00004496"/>
    </source>
</evidence>
<name>A0A4Q0I8K1_9FIRM</name>
<evidence type="ECO:0000256" key="5">
    <source>
        <dbReference type="ARBA" id="ARBA00022598"/>
    </source>
</evidence>
<dbReference type="EC" id="6.1.1.16" evidence="13"/>
<dbReference type="CDD" id="cd00672">
    <property type="entry name" value="CysRS_core"/>
    <property type="match status" value="1"/>
</dbReference>
<evidence type="ECO:0000313" key="15">
    <source>
        <dbReference type="EMBL" id="RXE59332.1"/>
    </source>
</evidence>
<comment type="caution">
    <text evidence="15">The sequence shown here is derived from an EMBL/GenBank/DDBJ whole genome shotgun (WGS) entry which is preliminary data.</text>
</comment>
<dbReference type="InterPro" id="IPR032678">
    <property type="entry name" value="tRNA-synt_1_cat_dom"/>
</dbReference>
<feature type="binding site" evidence="13">
    <location>
        <position position="236"/>
    </location>
    <ligand>
        <name>Zn(2+)</name>
        <dbReference type="ChEBI" id="CHEBI:29105"/>
    </ligand>
</feature>
<organism evidence="15 16">
    <name type="scientific">Acetivibrio mesophilus</name>
    <dbReference type="NCBI Taxonomy" id="2487273"/>
    <lineage>
        <taxon>Bacteria</taxon>
        <taxon>Bacillati</taxon>
        <taxon>Bacillota</taxon>
        <taxon>Clostridia</taxon>
        <taxon>Eubacteriales</taxon>
        <taxon>Oscillospiraceae</taxon>
        <taxon>Acetivibrio</taxon>
    </lineage>
</organism>
<evidence type="ECO:0000256" key="9">
    <source>
        <dbReference type="ARBA" id="ARBA00022840"/>
    </source>
</evidence>
<dbReference type="GO" id="GO:0005524">
    <property type="term" value="F:ATP binding"/>
    <property type="evidence" value="ECO:0007669"/>
    <property type="project" value="UniProtKB-UniRule"/>
</dbReference>
<evidence type="ECO:0000256" key="11">
    <source>
        <dbReference type="ARBA" id="ARBA00023146"/>
    </source>
</evidence>
<keyword evidence="11 13" id="KW-0030">Aminoacyl-tRNA synthetase</keyword>
<dbReference type="GO" id="GO:0005829">
    <property type="term" value="C:cytosol"/>
    <property type="evidence" value="ECO:0007669"/>
    <property type="project" value="TreeGrafter"/>
</dbReference>
<feature type="binding site" evidence="13">
    <location>
        <position position="267"/>
    </location>
    <ligand>
        <name>ATP</name>
        <dbReference type="ChEBI" id="CHEBI:30616"/>
    </ligand>
</feature>
<dbReference type="PANTHER" id="PTHR10890">
    <property type="entry name" value="CYSTEINYL-TRNA SYNTHETASE"/>
    <property type="match status" value="1"/>
</dbReference>
<reference evidence="16" key="1">
    <citation type="submission" date="2018-11" db="EMBL/GenBank/DDBJ databases">
        <title>Genome sequencing of a novel mesophilic and cellulolytic organism within the genus Hungateiclostridium.</title>
        <authorList>
            <person name="Rettenmaier R."/>
            <person name="Liebl W."/>
            <person name="Zverlov V."/>
        </authorList>
    </citation>
    <scope>NUCLEOTIDE SEQUENCE [LARGE SCALE GENOMIC DNA]</scope>
    <source>
        <strain evidence="16">N2K1</strain>
    </source>
</reference>
<dbReference type="NCBIfam" id="TIGR00435">
    <property type="entry name" value="cysS"/>
    <property type="match status" value="1"/>
</dbReference>
<evidence type="ECO:0000256" key="7">
    <source>
        <dbReference type="ARBA" id="ARBA00022741"/>
    </source>
</evidence>
<keyword evidence="4 13" id="KW-0963">Cytoplasm</keyword>
<dbReference type="SUPFAM" id="SSF47323">
    <property type="entry name" value="Anticodon-binding domain of a subclass of class I aminoacyl-tRNA synthetases"/>
    <property type="match status" value="1"/>
</dbReference>
<dbReference type="RefSeq" id="WP_069196355.1">
    <property type="nucleotide sequence ID" value="NZ_RLII01000007.1"/>
</dbReference>
<dbReference type="Pfam" id="PF01406">
    <property type="entry name" value="tRNA-synt_1e"/>
    <property type="match status" value="1"/>
</dbReference>
<keyword evidence="10 13" id="KW-0648">Protein biosynthesis</keyword>
<evidence type="ECO:0000256" key="4">
    <source>
        <dbReference type="ARBA" id="ARBA00022490"/>
    </source>
</evidence>
<dbReference type="InterPro" id="IPR014729">
    <property type="entry name" value="Rossmann-like_a/b/a_fold"/>
</dbReference>
<comment type="subunit">
    <text evidence="3 13">Monomer.</text>
</comment>
<keyword evidence="9 13" id="KW-0067">ATP-binding</keyword>
<evidence type="ECO:0000256" key="13">
    <source>
        <dbReference type="HAMAP-Rule" id="MF_00041"/>
    </source>
</evidence>
<evidence type="ECO:0000256" key="8">
    <source>
        <dbReference type="ARBA" id="ARBA00022833"/>
    </source>
</evidence>
<keyword evidence="16" id="KW-1185">Reference proteome</keyword>
<comment type="cofactor">
    <cofactor evidence="13">
        <name>Zn(2+)</name>
        <dbReference type="ChEBI" id="CHEBI:29105"/>
    </cofactor>
    <text evidence="13">Binds 1 zinc ion per subunit.</text>
</comment>
<dbReference type="Pfam" id="PF09190">
    <property type="entry name" value="DALR_2"/>
    <property type="match status" value="1"/>
</dbReference>
<dbReference type="SUPFAM" id="SSF52374">
    <property type="entry name" value="Nucleotidylyl transferase"/>
    <property type="match status" value="1"/>
</dbReference>
<dbReference type="AlphaFoldDB" id="A0A4Q0I8K1"/>
<dbReference type="PRINTS" id="PR00983">
    <property type="entry name" value="TRNASYNTHCYS"/>
</dbReference>
<evidence type="ECO:0000256" key="2">
    <source>
        <dbReference type="ARBA" id="ARBA00005594"/>
    </source>
</evidence>
<feature type="domain" description="Cysteinyl-tRNA synthetase class Ia DALR" evidence="14">
    <location>
        <begin position="353"/>
        <end position="418"/>
    </location>
</feature>
<dbReference type="SMART" id="SM00840">
    <property type="entry name" value="DALR_2"/>
    <property type="match status" value="1"/>
</dbReference>
<dbReference type="InterPro" id="IPR015273">
    <property type="entry name" value="Cys-tRNA-synt_Ia_DALR"/>
</dbReference>
<evidence type="ECO:0000256" key="3">
    <source>
        <dbReference type="ARBA" id="ARBA00011245"/>
    </source>
</evidence>
<feature type="binding site" evidence="13">
    <location>
        <position position="27"/>
    </location>
    <ligand>
        <name>Zn(2+)</name>
        <dbReference type="ChEBI" id="CHEBI:29105"/>
    </ligand>
</feature>
<sequence>MRLYNTLTRRKEEFRPIDEKEVKMYSCGPTVYNYFHIGNARPFIIFDTLRRYFEYRGYDVKFVQNFTDIDDKMIKRANEEGITVKELADKYINEYFLDAKGLGIKEATVHPRATENIDAIIELIKKLEEKGFAYNVDGDVYFNAKSFEEYGKLSHQSLDDLELGSRIDVNERKKDPMDFALWKAQKPGEPAWDSPWGKGRPGWHIECSAMANKYLGETIDIHSGGQDLVFPHHDNEIAQSEAANGKPFARYWLHNGFINVDGEKMAKSKGNFFTVRDIAKTFDYEVIRFFMLSAHYRSPINFSAELLEQSKNGLDRIYNCIDNLEYLIEHAPIEKMTEGERELQKRLLGIKDRFIEAMDDDLNTADAIAAVFDIVKEVNTNINATTNPSKEIIEYSNSLIKELGGVLGIAQKSRQKSIDSEIQELIDRRQQARKEKDWKTADEIRDKLKEMGIVLEDTPQGVKWSIKQ</sequence>
<gene>
    <name evidence="13" type="primary">cysS</name>
    <name evidence="15" type="ORF">EFD62_08165</name>
</gene>
<dbReference type="FunFam" id="3.40.50.620:FF:000009">
    <property type="entry name" value="Cysteine--tRNA ligase"/>
    <property type="match status" value="1"/>
</dbReference>
<dbReference type="OrthoDB" id="9815130at2"/>
<dbReference type="Gene3D" id="3.40.50.620">
    <property type="entry name" value="HUPs"/>
    <property type="match status" value="1"/>
</dbReference>
<dbReference type="InterPro" id="IPR015803">
    <property type="entry name" value="Cys-tRNA-ligase"/>
</dbReference>
<dbReference type="EMBL" id="RLII01000007">
    <property type="protein sequence ID" value="RXE59332.1"/>
    <property type="molecule type" value="Genomic_DNA"/>
</dbReference>
<comment type="subcellular location">
    <subcellularLocation>
        <location evidence="1 13">Cytoplasm</location>
    </subcellularLocation>
</comment>
<feature type="binding site" evidence="13">
    <location>
        <position position="232"/>
    </location>
    <ligand>
        <name>Zn(2+)</name>
        <dbReference type="ChEBI" id="CHEBI:29105"/>
    </ligand>
</feature>
<evidence type="ECO:0000256" key="12">
    <source>
        <dbReference type="ARBA" id="ARBA00047398"/>
    </source>
</evidence>
<evidence type="ECO:0000259" key="14">
    <source>
        <dbReference type="SMART" id="SM00840"/>
    </source>
</evidence>
<evidence type="ECO:0000256" key="10">
    <source>
        <dbReference type="ARBA" id="ARBA00022917"/>
    </source>
</evidence>
<protein>
    <recommendedName>
        <fullName evidence="13">Cysteine--tRNA ligase</fullName>
        <ecNumber evidence="13">6.1.1.16</ecNumber>
    </recommendedName>
    <alternativeName>
        <fullName evidence="13">Cysteinyl-tRNA synthetase</fullName>
        <shortName evidence="13">CysRS</shortName>
    </alternativeName>
</protein>
<dbReference type="InterPro" id="IPR024909">
    <property type="entry name" value="Cys-tRNA/MSH_ligase"/>
</dbReference>
<dbReference type="Pfam" id="PF23493">
    <property type="entry name" value="CysS_C"/>
    <property type="match status" value="1"/>
</dbReference>
<proteinExistence type="inferred from homology"/>
<dbReference type="GO" id="GO:0008270">
    <property type="term" value="F:zinc ion binding"/>
    <property type="evidence" value="ECO:0007669"/>
    <property type="project" value="UniProtKB-UniRule"/>
</dbReference>
<keyword evidence="6 13" id="KW-0479">Metal-binding</keyword>
<dbReference type="HAMAP" id="MF_00041">
    <property type="entry name" value="Cys_tRNA_synth"/>
    <property type="match status" value="1"/>
</dbReference>
<dbReference type="PANTHER" id="PTHR10890:SF3">
    <property type="entry name" value="CYSTEINE--TRNA LIGASE, CYTOPLASMIC"/>
    <property type="match status" value="1"/>
</dbReference>
<keyword evidence="5 13" id="KW-0436">Ligase</keyword>
<dbReference type="InterPro" id="IPR056411">
    <property type="entry name" value="CysS_C"/>
</dbReference>
<evidence type="ECO:0000313" key="16">
    <source>
        <dbReference type="Proteomes" id="UP000289166"/>
    </source>
</evidence>
<dbReference type="GO" id="GO:0006423">
    <property type="term" value="P:cysteinyl-tRNA aminoacylation"/>
    <property type="evidence" value="ECO:0007669"/>
    <property type="project" value="UniProtKB-UniRule"/>
</dbReference>
<keyword evidence="7 13" id="KW-0547">Nucleotide-binding</keyword>
<feature type="short sequence motif" description="'HIGH' region" evidence="13">
    <location>
        <begin position="29"/>
        <end position="39"/>
    </location>
</feature>
<dbReference type="Gene3D" id="1.20.120.1910">
    <property type="entry name" value="Cysteine-tRNA ligase, C-terminal anti-codon recognition domain"/>
    <property type="match status" value="1"/>
</dbReference>
<comment type="catalytic activity">
    <reaction evidence="12 13">
        <text>tRNA(Cys) + L-cysteine + ATP = L-cysteinyl-tRNA(Cys) + AMP + diphosphate</text>
        <dbReference type="Rhea" id="RHEA:17773"/>
        <dbReference type="Rhea" id="RHEA-COMP:9661"/>
        <dbReference type="Rhea" id="RHEA-COMP:9679"/>
        <dbReference type="ChEBI" id="CHEBI:30616"/>
        <dbReference type="ChEBI" id="CHEBI:33019"/>
        <dbReference type="ChEBI" id="CHEBI:35235"/>
        <dbReference type="ChEBI" id="CHEBI:78442"/>
        <dbReference type="ChEBI" id="CHEBI:78517"/>
        <dbReference type="ChEBI" id="CHEBI:456215"/>
        <dbReference type="EC" id="6.1.1.16"/>
    </reaction>
</comment>
<dbReference type="InterPro" id="IPR009080">
    <property type="entry name" value="tRNAsynth_Ia_anticodon-bd"/>
</dbReference>
<dbReference type="Proteomes" id="UP000289166">
    <property type="component" value="Unassembled WGS sequence"/>
</dbReference>
<feature type="short sequence motif" description="'KMSKS' region" evidence="13">
    <location>
        <begin position="264"/>
        <end position="268"/>
    </location>
</feature>
<feature type="binding site" evidence="13">
    <location>
        <position position="207"/>
    </location>
    <ligand>
        <name>Zn(2+)</name>
        <dbReference type="ChEBI" id="CHEBI:29105"/>
    </ligand>
</feature>
<dbReference type="GO" id="GO:0004817">
    <property type="term" value="F:cysteine-tRNA ligase activity"/>
    <property type="evidence" value="ECO:0007669"/>
    <property type="project" value="UniProtKB-UniRule"/>
</dbReference>